<name>A0A5D4SPB9_9BACI</name>
<reference evidence="2 3" key="1">
    <citation type="submission" date="2019-08" db="EMBL/GenBank/DDBJ databases">
        <title>Bacillus genomes from the desert of Cuatro Cienegas, Coahuila.</title>
        <authorList>
            <person name="Olmedo-Alvarez G."/>
        </authorList>
    </citation>
    <scope>NUCLEOTIDE SEQUENCE [LARGE SCALE GENOMIC DNA]</scope>
    <source>
        <strain evidence="2 3">CH37_1T</strain>
    </source>
</reference>
<dbReference type="EMBL" id="VTES01000003">
    <property type="protein sequence ID" value="TYS63952.1"/>
    <property type="molecule type" value="Genomic_DNA"/>
</dbReference>
<feature type="domain" description="Transposase IS204/IS1001/IS1096/IS1165 DDE" evidence="1">
    <location>
        <begin position="1"/>
        <end position="87"/>
    </location>
</feature>
<sequence>MDDFALLKGHSYGTLICDLETNTAIDILPDRLQETLTGWLQRYPHVQVVSRDGYQAFRRAIREADPSILQVYDRFHYVQNLYKHLENHLLSKIPSQIVWKRESQKKPSIPMTKQEERQLEGRKKPFHSYALRLRSDLQVIKNSILLHFSNGLLEGQVNRLKFIKRMMYGRASILILKKRMTYRL</sequence>
<dbReference type="Pfam" id="PF01610">
    <property type="entry name" value="DDE_Tnp_ISL3"/>
    <property type="match status" value="1"/>
</dbReference>
<dbReference type="PANTHER" id="PTHR33498:SF1">
    <property type="entry name" value="TRANSPOSASE FOR INSERTION SEQUENCE ELEMENT IS1557"/>
    <property type="match status" value="1"/>
</dbReference>
<organism evidence="2 3">
    <name type="scientific">Bacillus infantis</name>
    <dbReference type="NCBI Taxonomy" id="324767"/>
    <lineage>
        <taxon>Bacteria</taxon>
        <taxon>Bacillati</taxon>
        <taxon>Bacillota</taxon>
        <taxon>Bacilli</taxon>
        <taxon>Bacillales</taxon>
        <taxon>Bacillaceae</taxon>
        <taxon>Bacillus</taxon>
    </lineage>
</organism>
<evidence type="ECO:0000313" key="2">
    <source>
        <dbReference type="EMBL" id="TYS63952.1"/>
    </source>
</evidence>
<dbReference type="PANTHER" id="PTHR33498">
    <property type="entry name" value="TRANSPOSASE FOR INSERTION SEQUENCE ELEMENT IS1557"/>
    <property type="match status" value="1"/>
</dbReference>
<dbReference type="AlphaFoldDB" id="A0A5D4SPB9"/>
<protein>
    <submittedName>
        <fullName evidence="2">Transposase</fullName>
    </submittedName>
</protein>
<dbReference type="InterPro" id="IPR002560">
    <property type="entry name" value="Transposase_DDE"/>
</dbReference>
<comment type="caution">
    <text evidence="2">The sequence shown here is derived from an EMBL/GenBank/DDBJ whole genome shotgun (WGS) entry which is preliminary data.</text>
</comment>
<proteinExistence type="predicted"/>
<evidence type="ECO:0000259" key="1">
    <source>
        <dbReference type="Pfam" id="PF01610"/>
    </source>
</evidence>
<evidence type="ECO:0000313" key="3">
    <source>
        <dbReference type="Proteomes" id="UP000323732"/>
    </source>
</evidence>
<gene>
    <name evidence="2" type="ORF">FZD47_10640</name>
</gene>
<dbReference type="Proteomes" id="UP000323732">
    <property type="component" value="Unassembled WGS sequence"/>
</dbReference>
<accession>A0A5D4SPB9</accession>
<dbReference type="InterPro" id="IPR047951">
    <property type="entry name" value="Transpos_ISL3"/>
</dbReference>